<sequence>MPPVDTPGRAAGGPDAPRLIALDWGTTALRAFLLGAGGRVLDRRAAPRGLLQVPPGGFAAVLAEILGDWRRPGLPALAAGMVGSAQGWREVPYHRGPAGLADLAAGLLPVPEKGPEGEAVLRIVPGILLDGAPPEVMPEVMRGEETQVMGALALEPGLRAAARIVLPGTHSKWVAVRDGRITSFRTYMTGELFAVLRAHSILGRALAPSAQPAGAADEEEAWAAFDRGVDAARAGKAGLAPLLFSARTLVLAGALPAAASLDYLSGLLIGDELRAALPVGEPGIPLALIGDPALCRRYRRAFARLGLPGTHAGTPDGPREIAGATEAGLWHTALAAGLVAGPEETR</sequence>
<name>A0A9X1YJC2_9PROT</name>
<dbReference type="AlphaFoldDB" id="A0A9X1YJC2"/>
<accession>A0A9X1YJC2</accession>
<dbReference type="Pfam" id="PF05035">
    <property type="entry name" value="DGOK"/>
    <property type="match status" value="1"/>
</dbReference>
<dbReference type="InterPro" id="IPR042258">
    <property type="entry name" value="DGOK_N"/>
</dbReference>
<evidence type="ECO:0000313" key="1">
    <source>
        <dbReference type="EMBL" id="MCK8787216.1"/>
    </source>
</evidence>
<gene>
    <name evidence="1" type="ORF">M0638_22850</name>
</gene>
<keyword evidence="2" id="KW-1185">Reference proteome</keyword>
<dbReference type="GO" id="GO:0008671">
    <property type="term" value="F:2-dehydro-3-deoxygalactonokinase activity"/>
    <property type="evidence" value="ECO:0007669"/>
    <property type="project" value="InterPro"/>
</dbReference>
<proteinExistence type="predicted"/>
<dbReference type="GO" id="GO:0034194">
    <property type="term" value="P:D-galactonate catabolic process"/>
    <property type="evidence" value="ECO:0007669"/>
    <property type="project" value="InterPro"/>
</dbReference>
<dbReference type="RefSeq" id="WP_248669271.1">
    <property type="nucleotide sequence ID" value="NZ_JALPRX010000111.1"/>
</dbReference>
<dbReference type="Gene3D" id="3.30.420.310">
    <property type="entry name" value="2-keto-3-deoxy-galactonokinase, C-terminal domain"/>
    <property type="match status" value="1"/>
</dbReference>
<reference evidence="1" key="1">
    <citation type="submission" date="2022-04" db="EMBL/GenBank/DDBJ databases">
        <title>Roseomonas acroporae sp. nov., isolated from coral Acropora digitifera.</title>
        <authorList>
            <person name="Sun H."/>
        </authorList>
    </citation>
    <scope>NUCLEOTIDE SEQUENCE</scope>
    <source>
        <strain evidence="1">NAR14</strain>
    </source>
</reference>
<dbReference type="CDD" id="cd24012">
    <property type="entry name" value="ASKHA_NBD_KDGal-kinase"/>
    <property type="match status" value="1"/>
</dbReference>
<dbReference type="InterPro" id="IPR042257">
    <property type="entry name" value="DGOK_C"/>
</dbReference>
<organism evidence="1 2">
    <name type="scientific">Roseomonas acroporae</name>
    <dbReference type="NCBI Taxonomy" id="2937791"/>
    <lineage>
        <taxon>Bacteria</taxon>
        <taxon>Pseudomonadati</taxon>
        <taxon>Pseudomonadota</taxon>
        <taxon>Alphaproteobacteria</taxon>
        <taxon>Acetobacterales</taxon>
        <taxon>Roseomonadaceae</taxon>
        <taxon>Roseomonas</taxon>
    </lineage>
</organism>
<dbReference type="Gene3D" id="3.30.420.300">
    <property type="entry name" value="2-keto-3-deoxy-galactonokinase, substrate binding domain"/>
    <property type="match status" value="1"/>
</dbReference>
<dbReference type="InterPro" id="IPR007729">
    <property type="entry name" value="DGOK"/>
</dbReference>
<dbReference type="EMBL" id="JALPRX010000111">
    <property type="protein sequence ID" value="MCK8787216.1"/>
    <property type="molecule type" value="Genomic_DNA"/>
</dbReference>
<dbReference type="Proteomes" id="UP001139516">
    <property type="component" value="Unassembled WGS sequence"/>
</dbReference>
<comment type="caution">
    <text evidence="1">The sequence shown here is derived from an EMBL/GenBank/DDBJ whole genome shotgun (WGS) entry which is preliminary data.</text>
</comment>
<evidence type="ECO:0000313" key="2">
    <source>
        <dbReference type="Proteomes" id="UP001139516"/>
    </source>
</evidence>
<protein>
    <submittedName>
        <fullName evidence="1">2-dehydro-3-deoxygalactonokinase</fullName>
    </submittedName>
</protein>